<dbReference type="Proteomes" id="UP000028007">
    <property type="component" value="Unassembled WGS sequence"/>
</dbReference>
<evidence type="ECO:0000313" key="2">
    <source>
        <dbReference type="EMBL" id="KEQ31230.1"/>
    </source>
</evidence>
<evidence type="ECO:0000313" key="3">
    <source>
        <dbReference type="Proteomes" id="UP000028007"/>
    </source>
</evidence>
<proteinExistence type="predicted"/>
<keyword evidence="3" id="KW-1185">Reference proteome</keyword>
<feature type="region of interest" description="Disordered" evidence="1">
    <location>
        <begin position="1"/>
        <end position="24"/>
    </location>
</feature>
<reference evidence="2 3" key="1">
    <citation type="journal article" date="1992" name="Int. J. Syst. Bacteriol.">
        <title>Sphingobacterium antarcticus sp. nov. a Psychrotrophic Bacterium from the Soils of Schirmacher Oasis, Antarctica.</title>
        <authorList>
            <person name="Shivaji S."/>
            <person name="Ray M.K."/>
            <person name="Rao N.S."/>
            <person name="Saiserr L."/>
            <person name="Jagannadham M.V."/>
            <person name="Kumar G.S."/>
            <person name="Reddy G."/>
            <person name="Bhargava P.M."/>
        </authorList>
    </citation>
    <scope>NUCLEOTIDE SEQUENCE [LARGE SCALE GENOMIC DNA]</scope>
    <source>
        <strain evidence="2 3">4BY</strain>
    </source>
</reference>
<evidence type="ECO:0000256" key="1">
    <source>
        <dbReference type="SAM" id="MobiDB-lite"/>
    </source>
</evidence>
<name>A0A081PKK7_9SPHI</name>
<comment type="caution">
    <text evidence="2">The sequence shown here is derived from an EMBL/GenBank/DDBJ whole genome shotgun (WGS) entry which is preliminary data.</text>
</comment>
<sequence length="74" mass="8632">MDKRQWLSASTPAQPDPDLSRKDRRSLEMDVQYWKASSKRKDNDISYLNNQIRGFKSQITRLKAALYKKGGKQS</sequence>
<dbReference type="AlphaFoldDB" id="A0A081PKK7"/>
<dbReference type="RefSeq" id="WP_037438311.1">
    <property type="nucleotide sequence ID" value="NZ_JNFF01000019.1"/>
</dbReference>
<gene>
    <name evidence="2" type="ORF">N180_02995</name>
</gene>
<dbReference type="EMBL" id="JNFF01000019">
    <property type="protein sequence ID" value="KEQ31230.1"/>
    <property type="molecule type" value="Genomic_DNA"/>
</dbReference>
<organism evidence="2 3">
    <name type="scientific">Pedobacter antarcticus 4BY</name>
    <dbReference type="NCBI Taxonomy" id="1358423"/>
    <lineage>
        <taxon>Bacteria</taxon>
        <taxon>Pseudomonadati</taxon>
        <taxon>Bacteroidota</taxon>
        <taxon>Sphingobacteriia</taxon>
        <taxon>Sphingobacteriales</taxon>
        <taxon>Sphingobacteriaceae</taxon>
        <taxon>Pedobacter</taxon>
    </lineage>
</organism>
<accession>A0A081PKK7</accession>
<protein>
    <submittedName>
        <fullName evidence="2">Uncharacterized protein</fullName>
    </submittedName>
</protein>